<gene>
    <name evidence="2" type="ORF">G3572_06615</name>
</gene>
<evidence type="ECO:0000256" key="1">
    <source>
        <dbReference type="SAM" id="SignalP"/>
    </source>
</evidence>
<dbReference type="CDD" id="cd17511">
    <property type="entry name" value="YbjN_AmyR-like"/>
    <property type="match status" value="1"/>
</dbReference>
<dbReference type="Pfam" id="PF10722">
    <property type="entry name" value="YbjN"/>
    <property type="match status" value="1"/>
</dbReference>
<evidence type="ECO:0000313" key="3">
    <source>
        <dbReference type="Proteomes" id="UP000481421"/>
    </source>
</evidence>
<name>A0A6B3RRY4_9RHOB</name>
<organism evidence="2 3">
    <name type="scientific">Pseudotabrizicola algicola</name>
    <dbReference type="NCBI Taxonomy" id="2709381"/>
    <lineage>
        <taxon>Bacteria</taxon>
        <taxon>Pseudomonadati</taxon>
        <taxon>Pseudomonadota</taxon>
        <taxon>Alphaproteobacteria</taxon>
        <taxon>Rhodobacterales</taxon>
        <taxon>Paracoccaceae</taxon>
        <taxon>Pseudotabrizicola</taxon>
    </lineage>
</organism>
<feature type="signal peptide" evidence="1">
    <location>
        <begin position="1"/>
        <end position="19"/>
    </location>
</feature>
<evidence type="ECO:0000313" key="2">
    <source>
        <dbReference type="EMBL" id="NEX45869.1"/>
    </source>
</evidence>
<reference evidence="2 3" key="1">
    <citation type="submission" date="2020-02" db="EMBL/GenBank/DDBJ databases">
        <title>Rhodobacter algicola sp. nov., isolated from microalga culture.</title>
        <authorList>
            <person name="Park C.-Y."/>
        </authorList>
    </citation>
    <scope>NUCLEOTIDE SEQUENCE [LARGE SCALE GENOMIC DNA]</scope>
    <source>
        <strain evidence="2 3">ETT8</strain>
    </source>
</reference>
<protein>
    <submittedName>
        <fullName evidence="2">YbjN domain-containing protein</fullName>
    </submittedName>
</protein>
<comment type="caution">
    <text evidence="2">The sequence shown here is derived from an EMBL/GenBank/DDBJ whole genome shotgun (WGS) entry which is preliminary data.</text>
</comment>
<dbReference type="AlphaFoldDB" id="A0A6B3RRY4"/>
<dbReference type="InterPro" id="IPR019660">
    <property type="entry name" value="Put_sensory_transdc_reg_YbjN"/>
</dbReference>
<keyword evidence="3" id="KW-1185">Reference proteome</keyword>
<sequence length="160" mass="17158">MKASSLALIAALFPFSALCQDAGGGTPALIDASAPETVAGAMRRLGYRAELTTDAGGDPQIRSAAGGVNFSVFFYGCTDGKACRSIQFSAGFDTENGLDPSVANDWNRLNRYGKVFLDDEGDPIVEQDITLVGGMNEAMFAENLRVWERVVSDLKDHIDW</sequence>
<dbReference type="RefSeq" id="WP_164610071.1">
    <property type="nucleotide sequence ID" value="NZ_JAAIKE010000002.1"/>
</dbReference>
<feature type="chain" id="PRO_5025471412" evidence="1">
    <location>
        <begin position="20"/>
        <end position="160"/>
    </location>
</feature>
<proteinExistence type="predicted"/>
<keyword evidence="1" id="KW-0732">Signal</keyword>
<dbReference type="EMBL" id="JAAIKE010000002">
    <property type="protein sequence ID" value="NEX45869.1"/>
    <property type="molecule type" value="Genomic_DNA"/>
</dbReference>
<dbReference type="Proteomes" id="UP000481421">
    <property type="component" value="Unassembled WGS sequence"/>
</dbReference>
<accession>A0A6B3RRY4</accession>